<keyword evidence="11" id="KW-1185">Reference proteome</keyword>
<dbReference type="Gene3D" id="3.20.20.70">
    <property type="entry name" value="Aldolase class I"/>
    <property type="match status" value="1"/>
</dbReference>
<dbReference type="EC" id="2.5.1.54" evidence="8"/>
<dbReference type="NCBIfam" id="NF009396">
    <property type="entry name" value="PRK12756.1"/>
    <property type="match status" value="1"/>
</dbReference>
<dbReference type="NCBIfam" id="NF009395">
    <property type="entry name" value="PRK12755.1"/>
    <property type="match status" value="1"/>
</dbReference>
<evidence type="ECO:0000256" key="7">
    <source>
        <dbReference type="ARBA" id="ARBA00047508"/>
    </source>
</evidence>
<comment type="caution">
    <text evidence="10">The sequence shown here is derived from an EMBL/GenBank/DDBJ whole genome shotgun (WGS) entry which is preliminary data.</text>
</comment>
<dbReference type="GO" id="GO:0005737">
    <property type="term" value="C:cytoplasm"/>
    <property type="evidence" value="ECO:0007669"/>
    <property type="project" value="TreeGrafter"/>
</dbReference>
<dbReference type="OrthoDB" id="9807331at2"/>
<dbReference type="GO" id="GO:0009423">
    <property type="term" value="P:chorismate biosynthetic process"/>
    <property type="evidence" value="ECO:0007669"/>
    <property type="project" value="UniProtKB-UniPathway"/>
</dbReference>
<dbReference type="InParanoid" id="A0A317ZGW7"/>
<comment type="pathway">
    <text evidence="2 8">Metabolic intermediate biosynthesis; chorismate biosynthesis; chorismate from D-erythrose 4-phosphate and phosphoenolpyruvate: step 1/7.</text>
</comment>
<dbReference type="GO" id="GO:0009073">
    <property type="term" value="P:aromatic amino acid family biosynthetic process"/>
    <property type="evidence" value="ECO:0007669"/>
    <property type="project" value="UniProtKB-KW"/>
</dbReference>
<evidence type="ECO:0000256" key="3">
    <source>
        <dbReference type="ARBA" id="ARBA00007985"/>
    </source>
</evidence>
<dbReference type="EMBL" id="QHJQ01000013">
    <property type="protein sequence ID" value="PXA03019.1"/>
    <property type="molecule type" value="Genomic_DNA"/>
</dbReference>
<evidence type="ECO:0000259" key="9">
    <source>
        <dbReference type="Pfam" id="PF00793"/>
    </source>
</evidence>
<dbReference type="GO" id="GO:0003849">
    <property type="term" value="F:3-deoxy-7-phosphoheptulonate synthase activity"/>
    <property type="evidence" value="ECO:0007669"/>
    <property type="project" value="UniProtKB-EC"/>
</dbReference>
<evidence type="ECO:0000256" key="2">
    <source>
        <dbReference type="ARBA" id="ARBA00004688"/>
    </source>
</evidence>
<evidence type="ECO:0000313" key="11">
    <source>
        <dbReference type="Proteomes" id="UP000247099"/>
    </source>
</evidence>
<dbReference type="PANTHER" id="PTHR21225">
    <property type="entry name" value="PHOSPHO-2-DEHYDRO-3-DEOXYHEPTONATE ALDOLASE DAHP SYNTHETASE"/>
    <property type="match status" value="1"/>
</dbReference>
<accession>A0A317ZGW7</accession>
<comment type="similarity">
    <text evidence="3 8">Belongs to the class-I DAHP synthase family.</text>
</comment>
<dbReference type="InterPro" id="IPR006219">
    <property type="entry name" value="DAHP_synth_1"/>
</dbReference>
<dbReference type="RefSeq" id="WP_110132075.1">
    <property type="nucleotide sequence ID" value="NZ_QHJQ01000013.1"/>
</dbReference>
<dbReference type="InterPro" id="IPR013785">
    <property type="entry name" value="Aldolase_TIM"/>
</dbReference>
<comment type="catalytic activity">
    <reaction evidence="7 8">
        <text>D-erythrose 4-phosphate + phosphoenolpyruvate + H2O = 7-phospho-2-dehydro-3-deoxy-D-arabino-heptonate + phosphate</text>
        <dbReference type="Rhea" id="RHEA:14717"/>
        <dbReference type="ChEBI" id="CHEBI:15377"/>
        <dbReference type="ChEBI" id="CHEBI:16897"/>
        <dbReference type="ChEBI" id="CHEBI:43474"/>
        <dbReference type="ChEBI" id="CHEBI:58394"/>
        <dbReference type="ChEBI" id="CHEBI:58702"/>
        <dbReference type="EC" id="2.5.1.54"/>
    </reaction>
</comment>
<evidence type="ECO:0000256" key="4">
    <source>
        <dbReference type="ARBA" id="ARBA00022605"/>
    </source>
</evidence>
<dbReference type="GO" id="GO:0008652">
    <property type="term" value="P:amino acid biosynthetic process"/>
    <property type="evidence" value="ECO:0007669"/>
    <property type="project" value="UniProtKB-KW"/>
</dbReference>
<comment type="function">
    <text evidence="1 8">Stereospecific condensation of phosphoenolpyruvate (PEP) and D-erythrose-4-phosphate (E4P) giving rise to 3-deoxy-D-arabino-heptulosonate-7-phosphate (DAHP).</text>
</comment>
<dbReference type="SUPFAM" id="SSF51569">
    <property type="entry name" value="Aldolase"/>
    <property type="match status" value="1"/>
</dbReference>
<evidence type="ECO:0000313" key="10">
    <source>
        <dbReference type="EMBL" id="PXA03019.1"/>
    </source>
</evidence>
<dbReference type="Proteomes" id="UP000247099">
    <property type="component" value="Unassembled WGS sequence"/>
</dbReference>
<dbReference type="InterPro" id="IPR006218">
    <property type="entry name" value="DAHP1/KDSA"/>
</dbReference>
<dbReference type="AlphaFoldDB" id="A0A317ZGW7"/>
<dbReference type="GO" id="GO:0042802">
    <property type="term" value="F:identical protein binding"/>
    <property type="evidence" value="ECO:0007669"/>
    <property type="project" value="UniProtKB-ARBA"/>
</dbReference>
<dbReference type="FunFam" id="3.20.20.70:FF:000005">
    <property type="entry name" value="Phospho-2-dehydro-3-deoxyheptonate aldolase"/>
    <property type="match status" value="1"/>
</dbReference>
<evidence type="ECO:0000256" key="8">
    <source>
        <dbReference type="PIRNR" id="PIRNR001361"/>
    </source>
</evidence>
<reference evidence="10 11" key="1">
    <citation type="submission" date="2018-05" db="EMBL/GenBank/DDBJ databases">
        <title>Coraliomargarita sinensis sp. nov., isolated from a marine solar saltern.</title>
        <authorList>
            <person name="Zhou L.Y."/>
        </authorList>
    </citation>
    <scope>NUCLEOTIDE SEQUENCE [LARGE SCALE GENOMIC DNA]</scope>
    <source>
        <strain evidence="10 11">WN38</strain>
    </source>
</reference>
<keyword evidence="5 8" id="KW-0808">Transferase</keyword>
<dbReference type="Pfam" id="PF00793">
    <property type="entry name" value="DAHP_synth_1"/>
    <property type="match status" value="1"/>
</dbReference>
<gene>
    <name evidence="10" type="ORF">DDZ13_13945</name>
</gene>
<protein>
    <recommendedName>
        <fullName evidence="8">Phospho-2-dehydro-3-deoxyheptonate aldolase</fullName>
        <ecNumber evidence="8">2.5.1.54</ecNumber>
    </recommendedName>
</protein>
<dbReference type="FunCoup" id="A0A317ZGW7">
    <property type="interactions" value="274"/>
</dbReference>
<dbReference type="NCBIfam" id="TIGR00034">
    <property type="entry name" value="aroFGH"/>
    <property type="match status" value="1"/>
</dbReference>
<keyword evidence="4 8" id="KW-0028">Amino-acid biosynthesis</keyword>
<dbReference type="PANTHER" id="PTHR21225:SF12">
    <property type="entry name" value="PHOSPHO-2-DEHYDRO-3-DEOXYHEPTONATE ALDOLASE, TYROSINE-INHIBITED"/>
    <property type="match status" value="1"/>
</dbReference>
<dbReference type="PIRSF" id="PIRSF001361">
    <property type="entry name" value="DAHP_synthase"/>
    <property type="match status" value="1"/>
</dbReference>
<evidence type="ECO:0000256" key="1">
    <source>
        <dbReference type="ARBA" id="ARBA00003726"/>
    </source>
</evidence>
<evidence type="ECO:0000256" key="5">
    <source>
        <dbReference type="ARBA" id="ARBA00022679"/>
    </source>
</evidence>
<keyword evidence="6 8" id="KW-0057">Aromatic amino acid biosynthesis</keyword>
<organism evidence="10 11">
    <name type="scientific">Coraliomargarita sinensis</name>
    <dbReference type="NCBI Taxonomy" id="2174842"/>
    <lineage>
        <taxon>Bacteria</taxon>
        <taxon>Pseudomonadati</taxon>
        <taxon>Verrucomicrobiota</taxon>
        <taxon>Opitutia</taxon>
        <taxon>Puniceicoccales</taxon>
        <taxon>Coraliomargaritaceae</taxon>
        <taxon>Coraliomargarita</taxon>
    </lineage>
</organism>
<feature type="domain" description="DAHP synthetase I/KDSA" evidence="9">
    <location>
        <begin position="44"/>
        <end position="339"/>
    </location>
</feature>
<name>A0A317ZGW7_9BACT</name>
<evidence type="ECO:0000256" key="6">
    <source>
        <dbReference type="ARBA" id="ARBA00023141"/>
    </source>
</evidence>
<dbReference type="UniPathway" id="UPA00053">
    <property type="reaction ID" value="UER00084"/>
</dbReference>
<proteinExistence type="inferred from homology"/>
<sequence>MTDSHDNLRIGDSRPLLPPAILIEELPLSEKAREVTDRGRAESAAILSGKDDRLCVIVGPCSIHDPGAAQEYASRLQPLHEKYKNDLQIIMRVYFEKPRTVVGWKGLINDPYLDGSFEINTGLRYGRKLLLDICELGLPTGAEFLDTIIPQFIADAISWSAIGARTTESQVHRELASGLSMPVGFKNGTGGNVQMAIDAVRSARQPHWFPSVTKQGVTAIFQTTGNTDAHVILRGGSRTGPNYEAKDIGQVIELLQNHDLPPHLIVDCSHGNSNKDYTRQGEVARNLAGQIASGQRGIAGLMLESHLVAGRQDYDPKGNNTYGQSITDGCIDFEATEVILGELAEAVQQRRNA</sequence>